<dbReference type="InterPro" id="IPR027417">
    <property type="entry name" value="P-loop_NTPase"/>
</dbReference>
<dbReference type="Pfam" id="PF13671">
    <property type="entry name" value="AAA_33"/>
    <property type="match status" value="1"/>
</dbReference>
<protein>
    <submittedName>
        <fullName evidence="3">NEDD4-binding protein 2-like 2 isoform X1</fullName>
    </submittedName>
</protein>
<sequence>MLHAVCKSRYFENQDVSVAEPSSKRMKSAEEPYGKSYDELQRLHEEIHIKKTHSGFIPLSLSDDDGEEEKKEREREKNAEVLNSFNQVPPGQTPSSTDLSSLVNKTKIKGNEYSSFTDNSNVAHNGDNNFISEHKNKGKMELYSTSKAFIGPIYKSESNCEHKQKQTYIENNCPKRSNTITGRKSQKEIVQAISCDMPKIEDELSQFYKEIDQLESNESCPDTHLQETEANSPYPPLDCSKSNQVKYVKSQEWSHKTLLKDNEEQYFYNESNSYRTGKDICDDPNGHRTGMEQSEHGRDAWETEQPCNKQDFRSWNDFVPQFRHTGQQTNPFVIPYNPPHPFTAHFNFQNSNSLSLCSDGFNSSNTELKKNNTNSSECDQSNPYSNHSNIHSMHTIRNECSVPDGYMFNGFCETQANWKNSKAHNFEDSNNVPQQHPQGKLYEFNKRLLILRGLPGSGKTTLTHILLGQSCSGIVFSTDDYFHQINGCWSYNVSQLGAAHEWNQNRAKEAMDLGRSPIIIDNTNTQAWEMKPYVKAALEKGYHVEFHEPDTWWKFNPEELEKRNKHGVSREKIVQMLERYEYQISIPIVMNSVLPFHKTSQRPYLQRRQRWGDCSVSWNTCNVSHKQGYI</sequence>
<dbReference type="Proteomes" id="UP001652622">
    <property type="component" value="Unplaced"/>
</dbReference>
<gene>
    <name evidence="3" type="primary">LOC117661913</name>
</gene>
<evidence type="ECO:0000313" key="3">
    <source>
        <dbReference type="RefSeq" id="XP_034267110.2"/>
    </source>
</evidence>
<dbReference type="InterPro" id="IPR026302">
    <property type="entry name" value="NEDD4-bd_p2"/>
</dbReference>
<feature type="region of interest" description="Disordered" evidence="1">
    <location>
        <begin position="58"/>
        <end position="78"/>
    </location>
</feature>
<accession>A0A6P9BGN5</accession>
<feature type="compositionally biased region" description="Basic and acidic residues" evidence="1">
    <location>
        <begin position="68"/>
        <end position="78"/>
    </location>
</feature>
<dbReference type="Gene3D" id="3.40.50.300">
    <property type="entry name" value="P-loop containing nucleotide triphosphate hydrolases"/>
    <property type="match status" value="1"/>
</dbReference>
<dbReference type="PANTHER" id="PTHR13308">
    <property type="entry name" value="NEDD4-BINDING PROTEIN 2-LIKE 1"/>
    <property type="match status" value="1"/>
</dbReference>
<dbReference type="RefSeq" id="XP_034267110.2">
    <property type="nucleotide sequence ID" value="XM_034411219.2"/>
</dbReference>
<dbReference type="SUPFAM" id="SSF52540">
    <property type="entry name" value="P-loop containing nucleoside triphosphate hydrolases"/>
    <property type="match status" value="1"/>
</dbReference>
<dbReference type="OrthoDB" id="3231855at2759"/>
<keyword evidence="2" id="KW-1185">Reference proteome</keyword>
<name>A0A6P9BGN5_PANGU</name>
<dbReference type="PANTHER" id="PTHR13308:SF23">
    <property type="entry name" value="NEDD4-BINDING PROTEIN 2-LIKE 2"/>
    <property type="match status" value="1"/>
</dbReference>
<evidence type="ECO:0000313" key="2">
    <source>
        <dbReference type="Proteomes" id="UP001652622"/>
    </source>
</evidence>
<evidence type="ECO:0000256" key="1">
    <source>
        <dbReference type="SAM" id="MobiDB-lite"/>
    </source>
</evidence>
<reference evidence="3" key="1">
    <citation type="submission" date="2025-08" db="UniProtKB">
        <authorList>
            <consortium name="RefSeq"/>
        </authorList>
    </citation>
    <scope>IDENTIFICATION</scope>
    <source>
        <tissue evidence="3">Blood</tissue>
    </source>
</reference>
<dbReference type="GeneID" id="117661913"/>
<proteinExistence type="predicted"/>
<organism evidence="2 3">
    <name type="scientific">Pantherophis guttatus</name>
    <name type="common">Corn snake</name>
    <name type="synonym">Elaphe guttata</name>
    <dbReference type="NCBI Taxonomy" id="94885"/>
    <lineage>
        <taxon>Eukaryota</taxon>
        <taxon>Metazoa</taxon>
        <taxon>Chordata</taxon>
        <taxon>Craniata</taxon>
        <taxon>Vertebrata</taxon>
        <taxon>Euteleostomi</taxon>
        <taxon>Lepidosauria</taxon>
        <taxon>Squamata</taxon>
        <taxon>Bifurcata</taxon>
        <taxon>Unidentata</taxon>
        <taxon>Episquamata</taxon>
        <taxon>Toxicofera</taxon>
        <taxon>Serpentes</taxon>
        <taxon>Colubroidea</taxon>
        <taxon>Colubridae</taxon>
        <taxon>Colubrinae</taxon>
        <taxon>Pantherophis</taxon>
    </lineage>
</organism>
<feature type="region of interest" description="Disordered" evidence="1">
    <location>
        <begin position="218"/>
        <end position="237"/>
    </location>
</feature>